<organism evidence="2 3">
    <name type="scientific">Rhizoctonia solani</name>
    <dbReference type="NCBI Taxonomy" id="456999"/>
    <lineage>
        <taxon>Eukaryota</taxon>
        <taxon>Fungi</taxon>
        <taxon>Dikarya</taxon>
        <taxon>Basidiomycota</taxon>
        <taxon>Agaricomycotina</taxon>
        <taxon>Agaricomycetes</taxon>
        <taxon>Cantharellales</taxon>
        <taxon>Ceratobasidiaceae</taxon>
        <taxon>Rhizoctonia</taxon>
    </lineage>
</organism>
<protein>
    <submittedName>
        <fullName evidence="2">Uncharacterized protein</fullName>
    </submittedName>
</protein>
<dbReference type="EMBL" id="CAJNJQ010001702">
    <property type="protein sequence ID" value="CAE7146412.1"/>
    <property type="molecule type" value="Genomic_DNA"/>
</dbReference>
<comment type="caution">
    <text evidence="2">The sequence shown here is derived from an EMBL/GenBank/DDBJ whole genome shotgun (WGS) entry which is preliminary data.</text>
</comment>
<evidence type="ECO:0000313" key="2">
    <source>
        <dbReference type="EMBL" id="CAE7146412.1"/>
    </source>
</evidence>
<proteinExistence type="predicted"/>
<feature type="region of interest" description="Disordered" evidence="1">
    <location>
        <begin position="53"/>
        <end position="121"/>
    </location>
</feature>
<feature type="compositionally biased region" description="Low complexity" evidence="1">
    <location>
        <begin position="83"/>
        <end position="98"/>
    </location>
</feature>
<dbReference type="Proteomes" id="UP000663827">
    <property type="component" value="Unassembled WGS sequence"/>
</dbReference>
<evidence type="ECO:0000313" key="3">
    <source>
        <dbReference type="Proteomes" id="UP000663827"/>
    </source>
</evidence>
<evidence type="ECO:0000256" key="1">
    <source>
        <dbReference type="SAM" id="MobiDB-lite"/>
    </source>
</evidence>
<feature type="compositionally biased region" description="Polar residues" evidence="1">
    <location>
        <begin position="106"/>
        <end position="120"/>
    </location>
</feature>
<sequence>MTPTRRATISVPHEHHFHSSATTNLKRNCPSHELNNAQQLKQKRRTGRMTVCADLDGPRFSSPQTHSESAITTQPSTPEQRPASPALSFGSSSSSAKSVRFDESGSHLSPGQYSPHTTKSAPRGILKYSELPSLFDEQAAVSAKAAINAIVRDLINSVRKFKQPNELDFSGTPEDAPLVLARNEQNRPFIDQLCRLGRLRNELAEIPTHIIRNGLEDRHRGAGEAIERAIERMKEHQLMLYNKSGDLHMWFEGLKEMVDTFSYPPQLDFFAKAENNLTLLRTERNTPFIIQLKNLAEHRAQLHQMYNQSNQKHNDQWQIASDAIEQAMQDMKDHQLKLWKKHFAAVLDSLLKDLNACVQNFEYPSELDFPPNAESGKLVLFDTENNKPFIKQFRALVQFRDQLCEIRTHGDEQLENKHKVVGAVIVKSLQKLQKHHRERQEEHIKARK</sequence>
<name>A0A8H3E283_9AGAM</name>
<reference evidence="2" key="1">
    <citation type="submission" date="2021-01" db="EMBL/GenBank/DDBJ databases">
        <authorList>
            <person name="Kaushik A."/>
        </authorList>
    </citation>
    <scope>NUCLEOTIDE SEQUENCE</scope>
    <source>
        <strain evidence="2">AG5</strain>
    </source>
</reference>
<dbReference type="AlphaFoldDB" id="A0A8H3E283"/>
<feature type="compositionally biased region" description="Polar residues" evidence="1">
    <location>
        <begin position="61"/>
        <end position="79"/>
    </location>
</feature>
<gene>
    <name evidence="2" type="ORF">RDB_LOCUS83674</name>
</gene>
<feature type="region of interest" description="Disordered" evidence="1">
    <location>
        <begin position="1"/>
        <end position="29"/>
    </location>
</feature>
<accession>A0A8H3E283</accession>